<feature type="compositionally biased region" description="Basic and acidic residues" evidence="1">
    <location>
        <begin position="242"/>
        <end position="252"/>
    </location>
</feature>
<dbReference type="Gene3D" id="3.40.525.10">
    <property type="entry name" value="CRAL-TRIO lipid binding domain"/>
    <property type="match status" value="1"/>
</dbReference>
<reference evidence="3 4" key="1">
    <citation type="submission" date="2019-03" db="EMBL/GenBank/DDBJ databases">
        <title>Sequencing 23 genomes of Wallemia ichthyophaga.</title>
        <authorList>
            <person name="Gostincar C."/>
        </authorList>
    </citation>
    <scope>NUCLEOTIDE SEQUENCE [LARGE SCALE GENOMIC DNA]</scope>
    <source>
        <strain evidence="3 4">EXF-5753</strain>
    </source>
</reference>
<evidence type="ECO:0000259" key="2">
    <source>
        <dbReference type="PROSITE" id="PS50191"/>
    </source>
</evidence>
<dbReference type="SUPFAM" id="SSF52087">
    <property type="entry name" value="CRAL/TRIO domain"/>
    <property type="match status" value="1"/>
</dbReference>
<dbReference type="InterPro" id="IPR036273">
    <property type="entry name" value="CRAL/TRIO_N_dom_sf"/>
</dbReference>
<dbReference type="AlphaFoldDB" id="A0A4T0FEH4"/>
<dbReference type="Gene3D" id="1.10.8.20">
    <property type="entry name" value="N-terminal domain of phosphatidylinositol transfer protein sec14p"/>
    <property type="match status" value="1"/>
</dbReference>
<protein>
    <recommendedName>
        <fullName evidence="2">CRAL-TRIO domain-containing protein</fullName>
    </recommendedName>
</protein>
<dbReference type="InterPro" id="IPR051026">
    <property type="entry name" value="PI/PC_transfer"/>
</dbReference>
<dbReference type="PANTHER" id="PTHR45657:SF1">
    <property type="entry name" value="CRAL-TRIO DOMAIN-CONTAINING PROTEIN YKL091C-RELATED"/>
    <property type="match status" value="1"/>
</dbReference>
<evidence type="ECO:0000313" key="4">
    <source>
        <dbReference type="Proteomes" id="UP000310189"/>
    </source>
</evidence>
<name>A0A4T0FEH4_9BASI</name>
<dbReference type="Pfam" id="PF03765">
    <property type="entry name" value="CRAL_TRIO_N"/>
    <property type="match status" value="1"/>
</dbReference>
<dbReference type="Pfam" id="PF00650">
    <property type="entry name" value="CRAL_TRIO"/>
    <property type="match status" value="1"/>
</dbReference>
<dbReference type="SMART" id="SM01100">
    <property type="entry name" value="CRAL_TRIO_N"/>
    <property type="match status" value="1"/>
</dbReference>
<accession>A0A4T0FEH4</accession>
<dbReference type="InterPro" id="IPR036865">
    <property type="entry name" value="CRAL-TRIO_dom_sf"/>
</dbReference>
<dbReference type="Proteomes" id="UP000310189">
    <property type="component" value="Unassembled WGS sequence"/>
</dbReference>
<comment type="caution">
    <text evidence="3">The sequence shown here is derived from an EMBL/GenBank/DDBJ whole genome shotgun (WGS) entry which is preliminary data.</text>
</comment>
<dbReference type="PROSITE" id="PS50191">
    <property type="entry name" value="CRAL_TRIO"/>
    <property type="match status" value="1"/>
</dbReference>
<dbReference type="InterPro" id="IPR011074">
    <property type="entry name" value="CRAL/TRIO_N_dom"/>
</dbReference>
<dbReference type="PANTHER" id="PTHR45657">
    <property type="entry name" value="CRAL-TRIO DOMAIN-CONTAINING PROTEIN YKL091C-RELATED"/>
    <property type="match status" value="1"/>
</dbReference>
<feature type="domain" description="CRAL-TRIO" evidence="2">
    <location>
        <begin position="81"/>
        <end position="254"/>
    </location>
</feature>
<evidence type="ECO:0000313" key="3">
    <source>
        <dbReference type="EMBL" id="TIA86657.1"/>
    </source>
</evidence>
<dbReference type="InterPro" id="IPR001251">
    <property type="entry name" value="CRAL-TRIO_dom"/>
</dbReference>
<dbReference type="CDD" id="cd00170">
    <property type="entry name" value="SEC14"/>
    <property type="match status" value="1"/>
</dbReference>
<proteinExistence type="predicted"/>
<organism evidence="3 4">
    <name type="scientific">Wallemia hederae</name>
    <dbReference type="NCBI Taxonomy" id="1540922"/>
    <lineage>
        <taxon>Eukaryota</taxon>
        <taxon>Fungi</taxon>
        <taxon>Dikarya</taxon>
        <taxon>Basidiomycota</taxon>
        <taxon>Wallemiomycotina</taxon>
        <taxon>Wallemiomycetes</taxon>
        <taxon>Wallemiales</taxon>
        <taxon>Wallemiaceae</taxon>
        <taxon>Wallemia</taxon>
    </lineage>
</organism>
<dbReference type="OrthoDB" id="1434354at2759"/>
<evidence type="ECO:0000256" key="1">
    <source>
        <dbReference type="SAM" id="MobiDB-lite"/>
    </source>
</evidence>
<feature type="region of interest" description="Disordered" evidence="1">
    <location>
        <begin position="240"/>
        <end position="268"/>
    </location>
</feature>
<dbReference type="SMART" id="SM00516">
    <property type="entry name" value="SEC14"/>
    <property type="match status" value="1"/>
</dbReference>
<gene>
    <name evidence="3" type="ORF">E3P99_03612</name>
</gene>
<dbReference type="EMBL" id="SPNW01000077">
    <property type="protein sequence ID" value="TIA86657.1"/>
    <property type="molecule type" value="Genomic_DNA"/>
</dbReference>
<dbReference type="SUPFAM" id="SSF46938">
    <property type="entry name" value="CRAL/TRIO N-terminal domain"/>
    <property type="match status" value="1"/>
</dbReference>
<keyword evidence="4" id="KW-1185">Reference proteome</keyword>
<sequence>MSGTLEDLSAEQKQALDTFRETVKSKDYFNEKRHDDRCLLRFLRARKFDLQKTEEMLDAAEKWRKEFGVDSIKESEFDQKELETINKYYPKFYYKTDKDGRPVYIERLGYLNVPELYKATTAERMLKHLVYEYEKCFDSRFPACSQASGKHIETSCTILDMYNVGIKSFYDVKDYVAQASNIGQNYYPETMGKFYIINAPFLFTTVWSIVKGWLDPVTVSKIVILNKSYKDDLLKQIPAENLPKDFGGKSEEDIFSDPGPWNPKSNTQ</sequence>